<dbReference type="eggNOG" id="COG2055">
    <property type="taxonomic scope" value="Bacteria"/>
</dbReference>
<dbReference type="GO" id="GO:0016491">
    <property type="term" value="F:oxidoreductase activity"/>
    <property type="evidence" value="ECO:0007669"/>
    <property type="project" value="UniProtKB-KW"/>
</dbReference>
<dbReference type="Gene3D" id="1.10.1530.10">
    <property type="match status" value="1"/>
</dbReference>
<sequence>MVIIVVKRYDSEKIQELIYNIYKAYGFTEEESQEVAHMLIYTDLIGIESHGVQRMIMYDDFIRNGKIRVHNKPEIVKETDVSAVVDAHFGLGQLNGIYSMKLAIKKAKEHGIGMVTTRRSGHYGIAGYYANMAAEEGLIGMSSCNSRPAMLPTHATKALVGTNPIAFAMPAKPNTFIFDAATTTVPQGKIEVYRKLGKDLPALWVAKDGETPVNDHNDSVDLDLLRDPNANVGLAPLGGVTEDTGSHKGFGLGVIVEVFTSILSMGNTSSEITPDDLSVGPCQSFTAIDPSIFGDKDAIINKFSNYLQEIRDLPSVPGKPVIVAGDKEATAYKDRSNNGIEIDDKTLAEVEGIADRLGVSYEQFVK</sequence>
<comment type="similarity">
    <text evidence="1">Belongs to the LDH2/MDH2 oxidoreductase family.</text>
</comment>
<dbReference type="PANTHER" id="PTHR11091">
    <property type="entry name" value="OXIDOREDUCTASE-RELATED"/>
    <property type="match status" value="1"/>
</dbReference>
<evidence type="ECO:0000313" key="4">
    <source>
        <dbReference type="Proteomes" id="UP000051820"/>
    </source>
</evidence>
<dbReference type="InterPro" id="IPR003767">
    <property type="entry name" value="Malate/L-lactate_DH-like"/>
</dbReference>
<evidence type="ECO:0000313" key="3">
    <source>
        <dbReference type="EMBL" id="KRM11919.1"/>
    </source>
</evidence>
<reference evidence="3 4" key="1">
    <citation type="journal article" date="2015" name="Genome Announc.">
        <title>Expanding the biotechnology potential of lactobacilli through comparative genomics of 213 strains and associated genera.</title>
        <authorList>
            <person name="Sun Z."/>
            <person name="Harris H.M."/>
            <person name="McCann A."/>
            <person name="Guo C."/>
            <person name="Argimon S."/>
            <person name="Zhang W."/>
            <person name="Yang X."/>
            <person name="Jeffery I.B."/>
            <person name="Cooney J.C."/>
            <person name="Kagawa T.F."/>
            <person name="Liu W."/>
            <person name="Song Y."/>
            <person name="Salvetti E."/>
            <person name="Wrobel A."/>
            <person name="Rasinkangas P."/>
            <person name="Parkhill J."/>
            <person name="Rea M.C."/>
            <person name="O'Sullivan O."/>
            <person name="Ritari J."/>
            <person name="Douillard F.P."/>
            <person name="Paul Ross R."/>
            <person name="Yang R."/>
            <person name="Briner A.E."/>
            <person name="Felis G.E."/>
            <person name="de Vos W.M."/>
            <person name="Barrangou R."/>
            <person name="Klaenhammer T.R."/>
            <person name="Caufield P.W."/>
            <person name="Cui Y."/>
            <person name="Zhang H."/>
            <person name="O'Toole P.W."/>
        </authorList>
    </citation>
    <scope>NUCLEOTIDE SEQUENCE [LARGE SCALE GENOMIC DNA]</scope>
    <source>
        <strain evidence="3 4">DSM 5007</strain>
    </source>
</reference>
<evidence type="ECO:0000256" key="2">
    <source>
        <dbReference type="ARBA" id="ARBA00023002"/>
    </source>
</evidence>
<evidence type="ECO:0000256" key="1">
    <source>
        <dbReference type="ARBA" id="ARBA00006056"/>
    </source>
</evidence>
<gene>
    <name evidence="3" type="ORF">FD16_GL000461</name>
</gene>
<dbReference type="Gene3D" id="3.30.1370.60">
    <property type="entry name" value="Hypothetical oxidoreductase yiak, domain 2"/>
    <property type="match status" value="1"/>
</dbReference>
<dbReference type="SUPFAM" id="SSF89733">
    <property type="entry name" value="L-sulfolactate dehydrogenase-like"/>
    <property type="match status" value="1"/>
</dbReference>
<dbReference type="EMBL" id="AZGF01000013">
    <property type="protein sequence ID" value="KRM11919.1"/>
    <property type="molecule type" value="Genomic_DNA"/>
</dbReference>
<dbReference type="InterPro" id="IPR043143">
    <property type="entry name" value="Mal/L-sulf/L-lact_DH-like_NADP"/>
</dbReference>
<dbReference type="InterPro" id="IPR036111">
    <property type="entry name" value="Mal/L-sulfo/L-lacto_DH-like_sf"/>
</dbReference>
<accession>A0A0R1W338</accession>
<dbReference type="Proteomes" id="UP000051820">
    <property type="component" value="Unassembled WGS sequence"/>
</dbReference>
<dbReference type="STRING" id="1423807.FD16_GL000461"/>
<organism evidence="3 4">
    <name type="scientific">Paucilactobacillus suebicus DSM 5007 = KCTC 3549</name>
    <dbReference type="NCBI Taxonomy" id="1423807"/>
    <lineage>
        <taxon>Bacteria</taxon>
        <taxon>Bacillati</taxon>
        <taxon>Bacillota</taxon>
        <taxon>Bacilli</taxon>
        <taxon>Lactobacillales</taxon>
        <taxon>Lactobacillaceae</taxon>
        <taxon>Paucilactobacillus</taxon>
    </lineage>
</organism>
<dbReference type="AlphaFoldDB" id="A0A0R1W338"/>
<name>A0A0R1W338_9LACO</name>
<dbReference type="PANTHER" id="PTHR11091:SF0">
    <property type="entry name" value="MALATE DEHYDROGENASE"/>
    <property type="match status" value="1"/>
</dbReference>
<dbReference type="PATRIC" id="fig|1423807.3.peg.468"/>
<dbReference type="InterPro" id="IPR043144">
    <property type="entry name" value="Mal/L-sulf/L-lact_DH-like_ah"/>
</dbReference>
<keyword evidence="4" id="KW-1185">Reference proteome</keyword>
<dbReference type="Pfam" id="PF02615">
    <property type="entry name" value="Ldh_2"/>
    <property type="match status" value="1"/>
</dbReference>
<comment type="caution">
    <text evidence="3">The sequence shown here is derived from an EMBL/GenBank/DDBJ whole genome shotgun (WGS) entry which is preliminary data.</text>
</comment>
<keyword evidence="2" id="KW-0560">Oxidoreductase</keyword>
<protein>
    <submittedName>
        <fullName evidence="3">Malate dehydrogenase</fullName>
    </submittedName>
</protein>
<proteinExistence type="inferred from homology"/>